<sequence length="192" mass="22701">MTFQSNQKKRNWLSEDENEKRKQLNSKKSVVFDFNCVGAFKGKSYRFQLSHALKYHPYVILFFCGLALYDYFFFEEEDDILTFLYQRNYYDQFIKLGALPIAITTDQPKVQFAYITPGSVHDALEFQPSFISVSDDIQRTVSRAFKSIDLNTMETQRSVVVIDRSFQILFTYKVPDRKFFPMESVIHCFHPI</sequence>
<organism evidence="3 4">
    <name type="scientific">Choanephora cucurbitarum</name>
    <dbReference type="NCBI Taxonomy" id="101091"/>
    <lineage>
        <taxon>Eukaryota</taxon>
        <taxon>Fungi</taxon>
        <taxon>Fungi incertae sedis</taxon>
        <taxon>Mucoromycota</taxon>
        <taxon>Mucoromycotina</taxon>
        <taxon>Mucoromycetes</taxon>
        <taxon>Mucorales</taxon>
        <taxon>Mucorineae</taxon>
        <taxon>Choanephoraceae</taxon>
        <taxon>Choanephoroideae</taxon>
        <taxon>Choanephora</taxon>
    </lineage>
</organism>
<dbReference type="InParanoid" id="A0A1C7MXB3"/>
<keyword evidence="2" id="KW-0812">Transmembrane</keyword>
<keyword evidence="4" id="KW-1185">Reference proteome</keyword>
<evidence type="ECO:0008006" key="5">
    <source>
        <dbReference type="Google" id="ProtNLM"/>
    </source>
</evidence>
<proteinExistence type="predicted"/>
<dbReference type="SUPFAM" id="SSF52833">
    <property type="entry name" value="Thioredoxin-like"/>
    <property type="match status" value="1"/>
</dbReference>
<protein>
    <recommendedName>
        <fullName evidence="5">Alkyl hydroperoxide reductase subunit C/ Thiol specific antioxidant domain-containing protein</fullName>
    </recommendedName>
</protein>
<name>A0A1C7MXB3_9FUNG</name>
<feature type="transmembrane region" description="Helical" evidence="2">
    <location>
        <begin position="55"/>
        <end position="74"/>
    </location>
</feature>
<evidence type="ECO:0000313" key="4">
    <source>
        <dbReference type="Proteomes" id="UP000093000"/>
    </source>
</evidence>
<dbReference type="EMBL" id="LUGH01001202">
    <property type="protein sequence ID" value="OBZ81450.1"/>
    <property type="molecule type" value="Genomic_DNA"/>
</dbReference>
<dbReference type="Gene3D" id="3.40.30.10">
    <property type="entry name" value="Glutaredoxin"/>
    <property type="match status" value="1"/>
</dbReference>
<accession>A0A1C7MXB3</accession>
<gene>
    <name evidence="3" type="ORF">A0J61_10500</name>
</gene>
<evidence type="ECO:0000256" key="2">
    <source>
        <dbReference type="SAM" id="Phobius"/>
    </source>
</evidence>
<reference evidence="3 4" key="1">
    <citation type="submission" date="2016-03" db="EMBL/GenBank/DDBJ databases">
        <title>Choanephora cucurbitarum.</title>
        <authorList>
            <person name="Min B."/>
            <person name="Park H."/>
            <person name="Park J.-H."/>
            <person name="Shin H.-D."/>
            <person name="Choi I.-G."/>
        </authorList>
    </citation>
    <scope>NUCLEOTIDE SEQUENCE [LARGE SCALE GENOMIC DNA]</scope>
    <source>
        <strain evidence="3 4">KUS-F28377</strain>
    </source>
</reference>
<evidence type="ECO:0000313" key="3">
    <source>
        <dbReference type="EMBL" id="OBZ81450.1"/>
    </source>
</evidence>
<feature type="region of interest" description="Disordered" evidence="1">
    <location>
        <begin position="1"/>
        <end position="20"/>
    </location>
</feature>
<dbReference type="Proteomes" id="UP000093000">
    <property type="component" value="Unassembled WGS sequence"/>
</dbReference>
<keyword evidence="2" id="KW-1133">Transmembrane helix</keyword>
<evidence type="ECO:0000256" key="1">
    <source>
        <dbReference type="SAM" id="MobiDB-lite"/>
    </source>
</evidence>
<dbReference type="OrthoDB" id="2246662at2759"/>
<comment type="caution">
    <text evidence="3">The sequence shown here is derived from an EMBL/GenBank/DDBJ whole genome shotgun (WGS) entry which is preliminary data.</text>
</comment>
<keyword evidence="2" id="KW-0472">Membrane</keyword>
<dbReference type="InterPro" id="IPR036249">
    <property type="entry name" value="Thioredoxin-like_sf"/>
</dbReference>
<dbReference type="AlphaFoldDB" id="A0A1C7MXB3"/>